<dbReference type="PROSITE" id="PS50928">
    <property type="entry name" value="ABC_TM1"/>
    <property type="match status" value="1"/>
</dbReference>
<reference evidence="9 10" key="1">
    <citation type="submission" date="2020-07" db="EMBL/GenBank/DDBJ databases">
        <title>Sequencing the genomes of 1000 actinobacteria strains.</title>
        <authorList>
            <person name="Klenk H.-P."/>
        </authorList>
    </citation>
    <scope>NUCLEOTIDE SEQUENCE [LARGE SCALE GENOMIC DNA]</scope>
    <source>
        <strain evidence="9 10">DSM 45763</strain>
    </source>
</reference>
<organism evidence="9 10">
    <name type="scientific">Streptosporangium sandarakinum</name>
    <dbReference type="NCBI Taxonomy" id="1260955"/>
    <lineage>
        <taxon>Bacteria</taxon>
        <taxon>Bacillati</taxon>
        <taxon>Actinomycetota</taxon>
        <taxon>Actinomycetes</taxon>
        <taxon>Streptosporangiales</taxon>
        <taxon>Streptosporangiaceae</taxon>
        <taxon>Streptosporangium</taxon>
    </lineage>
</organism>
<accession>A0A852UVF3</accession>
<feature type="transmembrane region" description="Helical" evidence="7">
    <location>
        <begin position="234"/>
        <end position="258"/>
    </location>
</feature>
<feature type="transmembrane region" description="Helical" evidence="7">
    <location>
        <begin position="278"/>
        <end position="304"/>
    </location>
</feature>
<evidence type="ECO:0000313" key="10">
    <source>
        <dbReference type="Proteomes" id="UP000576393"/>
    </source>
</evidence>
<dbReference type="GO" id="GO:0071916">
    <property type="term" value="F:dipeptide transmembrane transporter activity"/>
    <property type="evidence" value="ECO:0007669"/>
    <property type="project" value="TreeGrafter"/>
</dbReference>
<dbReference type="AlphaFoldDB" id="A0A852UVF3"/>
<evidence type="ECO:0000256" key="1">
    <source>
        <dbReference type="ARBA" id="ARBA00004651"/>
    </source>
</evidence>
<dbReference type="InterPro" id="IPR045621">
    <property type="entry name" value="BPD_transp_1_N"/>
</dbReference>
<name>A0A852UVF3_9ACTN</name>
<dbReference type="EMBL" id="JACCCO010000001">
    <property type="protein sequence ID" value="NYF41292.1"/>
    <property type="molecule type" value="Genomic_DNA"/>
</dbReference>
<feature type="domain" description="ABC transmembrane type-1" evidence="8">
    <location>
        <begin position="96"/>
        <end position="297"/>
    </location>
</feature>
<keyword evidence="2 7" id="KW-0813">Transport</keyword>
<evidence type="ECO:0000256" key="2">
    <source>
        <dbReference type="ARBA" id="ARBA00022448"/>
    </source>
</evidence>
<evidence type="ECO:0000256" key="5">
    <source>
        <dbReference type="ARBA" id="ARBA00022989"/>
    </source>
</evidence>
<proteinExistence type="inferred from homology"/>
<feature type="transmembrane region" description="Helical" evidence="7">
    <location>
        <begin position="100"/>
        <end position="123"/>
    </location>
</feature>
<comment type="subcellular location">
    <subcellularLocation>
        <location evidence="1 7">Cell membrane</location>
        <topology evidence="1 7">Multi-pass membrane protein</topology>
    </subcellularLocation>
</comment>
<dbReference type="PANTHER" id="PTHR43163:SF6">
    <property type="entry name" value="DIPEPTIDE TRANSPORT SYSTEM PERMEASE PROTEIN DPPB-RELATED"/>
    <property type="match status" value="1"/>
</dbReference>
<dbReference type="CDD" id="cd06261">
    <property type="entry name" value="TM_PBP2"/>
    <property type="match status" value="1"/>
</dbReference>
<dbReference type="InterPro" id="IPR035906">
    <property type="entry name" value="MetI-like_sf"/>
</dbReference>
<sequence>MQRFVIRRLGALAVTLLFSSFVIYGAMYLAPGTPESFLVQGRTVSPEVLASIRAQYGLDDPFLLRYWHWLTGVLTGDLGESLTTRQDVASLLASRIPTTVWLTAYAALLIVVFGVVAGVVAGLRGGLLDTAVLLGSSVGFAVPTFFAALLLMSVFSVTLGWFPVFGAGSGFSDRILHLTLPAVALALPAAAVVARITRTAVVEERDTEHVSVALARGVPWRTVARRHIVRNAMLPVTTIVGVNIAALVAGATVVEHAFTLDGVGALLINAVQQKDFAVVQAVALVLVAVFGVVNLVIDVLYAVIDPRVQLGGESA</sequence>
<evidence type="ECO:0000259" key="8">
    <source>
        <dbReference type="PROSITE" id="PS50928"/>
    </source>
</evidence>
<evidence type="ECO:0000256" key="7">
    <source>
        <dbReference type="RuleBase" id="RU363032"/>
    </source>
</evidence>
<feature type="transmembrane region" description="Helical" evidence="7">
    <location>
        <begin position="175"/>
        <end position="196"/>
    </location>
</feature>
<evidence type="ECO:0000256" key="3">
    <source>
        <dbReference type="ARBA" id="ARBA00022475"/>
    </source>
</evidence>
<dbReference type="Gene3D" id="1.10.3720.10">
    <property type="entry name" value="MetI-like"/>
    <property type="match status" value="1"/>
</dbReference>
<evidence type="ECO:0000313" key="9">
    <source>
        <dbReference type="EMBL" id="NYF41292.1"/>
    </source>
</evidence>
<comment type="caution">
    <text evidence="9">The sequence shown here is derived from an EMBL/GenBank/DDBJ whole genome shotgun (WGS) entry which is preliminary data.</text>
</comment>
<keyword evidence="3" id="KW-1003">Cell membrane</keyword>
<keyword evidence="4 7" id="KW-0812">Transmembrane</keyword>
<dbReference type="PANTHER" id="PTHR43163">
    <property type="entry name" value="DIPEPTIDE TRANSPORT SYSTEM PERMEASE PROTEIN DPPB-RELATED"/>
    <property type="match status" value="1"/>
</dbReference>
<evidence type="ECO:0000256" key="4">
    <source>
        <dbReference type="ARBA" id="ARBA00022692"/>
    </source>
</evidence>
<dbReference type="Pfam" id="PF19300">
    <property type="entry name" value="BPD_transp_1_N"/>
    <property type="match status" value="1"/>
</dbReference>
<protein>
    <submittedName>
        <fullName evidence="9">Peptide/nickel transport system permease protein</fullName>
    </submittedName>
</protein>
<feature type="transmembrane region" description="Helical" evidence="7">
    <location>
        <begin position="130"/>
        <end position="155"/>
    </location>
</feature>
<keyword evidence="10" id="KW-1185">Reference proteome</keyword>
<feature type="transmembrane region" description="Helical" evidence="7">
    <location>
        <begin position="9"/>
        <end position="30"/>
    </location>
</feature>
<dbReference type="InterPro" id="IPR000515">
    <property type="entry name" value="MetI-like"/>
</dbReference>
<dbReference type="Pfam" id="PF00528">
    <property type="entry name" value="BPD_transp_1"/>
    <property type="match status" value="1"/>
</dbReference>
<dbReference type="SUPFAM" id="SSF161098">
    <property type="entry name" value="MetI-like"/>
    <property type="match status" value="1"/>
</dbReference>
<keyword evidence="5 7" id="KW-1133">Transmembrane helix</keyword>
<keyword evidence="6 7" id="KW-0472">Membrane</keyword>
<evidence type="ECO:0000256" key="6">
    <source>
        <dbReference type="ARBA" id="ARBA00023136"/>
    </source>
</evidence>
<gene>
    <name evidence="9" type="ORF">HDA43_003451</name>
</gene>
<dbReference type="GO" id="GO:0005886">
    <property type="term" value="C:plasma membrane"/>
    <property type="evidence" value="ECO:0007669"/>
    <property type="project" value="UniProtKB-SubCell"/>
</dbReference>
<dbReference type="Proteomes" id="UP000576393">
    <property type="component" value="Unassembled WGS sequence"/>
</dbReference>
<dbReference type="RefSeq" id="WP_312873336.1">
    <property type="nucleotide sequence ID" value="NZ_CP192034.1"/>
</dbReference>
<comment type="similarity">
    <text evidence="7">Belongs to the binding-protein-dependent transport system permease family.</text>
</comment>